<protein>
    <submittedName>
        <fullName evidence="5">Polygalacturonase</fullName>
    </submittedName>
</protein>
<dbReference type="Proteomes" id="UP001197795">
    <property type="component" value="Unassembled WGS sequence"/>
</dbReference>
<gene>
    <name evidence="5" type="ORF">LKD75_04820</name>
</gene>
<evidence type="ECO:0000256" key="4">
    <source>
        <dbReference type="RuleBase" id="RU361169"/>
    </source>
</evidence>
<evidence type="ECO:0000313" key="5">
    <source>
        <dbReference type="EMBL" id="MCC2118923.1"/>
    </source>
</evidence>
<keyword evidence="6" id="KW-1185">Reference proteome</keyword>
<comment type="similarity">
    <text evidence="1 4">Belongs to the glycosyl hydrolase 28 family.</text>
</comment>
<dbReference type="AlphaFoldDB" id="A0AAE3A1Y6"/>
<proteinExistence type="inferred from homology"/>
<keyword evidence="2 4" id="KW-0378">Hydrolase</keyword>
<organism evidence="5 6">
    <name type="scientific">Waltera acetigignens</name>
    <dbReference type="NCBI Taxonomy" id="2981769"/>
    <lineage>
        <taxon>Bacteria</taxon>
        <taxon>Bacillati</taxon>
        <taxon>Bacillota</taxon>
        <taxon>Clostridia</taxon>
        <taxon>Lachnospirales</taxon>
        <taxon>Lachnospiraceae</taxon>
        <taxon>Waltera</taxon>
    </lineage>
</organism>
<evidence type="ECO:0000313" key="6">
    <source>
        <dbReference type="Proteomes" id="UP001197795"/>
    </source>
</evidence>
<sequence length="452" mass="51464">MVWEIREYGAVDDGRTVNTAVIQNTIDRCHQAGGGTVLIEGGVYLCGTIFLRSNVTLEIAQGTVLKANPDISDYAENTHHNRYRNEEALDRCFLYGEDLENIGICGKGRIEGSSEAFPNKGNIYRPMLIRFLRCRQIHIEDIRLCDAAAWTTAFLDSEYIWISKVYIHNEKRYNGDGLDFDGCAHVFIDNCSITGTDDNLCLQSSSKEYPVKDIHISNCEFTSLCAGIRIGLKSIGDIYNVVISNCTMDRVWREGIKIECTEGGSISDIMIQNVTMRDVTRPVFMILNNRFKTDDYGSSVELEQMPEIGRMENITITHLTAVDSEEMKNTHYRFGNDIMGEPKFNGIRIDAEEHHPIRDVTLQNICYRSIGGVKKADIPAEYPPVLDQLRHPGEVTSENYYPDWSRTAYLDIRNVEELYLDNICFECVEPDEREPYLIENSSILRQDIRVKA</sequence>
<dbReference type="EMBL" id="JAJEPV010000008">
    <property type="protein sequence ID" value="MCC2118923.1"/>
    <property type="molecule type" value="Genomic_DNA"/>
</dbReference>
<evidence type="ECO:0000256" key="3">
    <source>
        <dbReference type="ARBA" id="ARBA00023295"/>
    </source>
</evidence>
<dbReference type="Gene3D" id="2.160.20.10">
    <property type="entry name" value="Single-stranded right-handed beta-helix, Pectin lyase-like"/>
    <property type="match status" value="1"/>
</dbReference>
<reference evidence="5 6" key="1">
    <citation type="submission" date="2021-10" db="EMBL/GenBank/DDBJ databases">
        <title>Anaerobic single-cell dispensing facilitates the cultivation of human gut bacteria.</title>
        <authorList>
            <person name="Afrizal A."/>
        </authorList>
    </citation>
    <scope>NUCLEOTIDE SEQUENCE [LARGE SCALE GENOMIC DNA]</scope>
    <source>
        <strain evidence="5 6">CLA-AA-H273</strain>
    </source>
</reference>
<comment type="caution">
    <text evidence="5">The sequence shown here is derived from an EMBL/GenBank/DDBJ whole genome shotgun (WGS) entry which is preliminary data.</text>
</comment>
<dbReference type="InterPro" id="IPR012334">
    <property type="entry name" value="Pectin_lyas_fold"/>
</dbReference>
<dbReference type="InterPro" id="IPR006626">
    <property type="entry name" value="PbH1"/>
</dbReference>
<evidence type="ECO:0000256" key="1">
    <source>
        <dbReference type="ARBA" id="ARBA00008834"/>
    </source>
</evidence>
<dbReference type="InterPro" id="IPR011050">
    <property type="entry name" value="Pectin_lyase_fold/virulence"/>
</dbReference>
<dbReference type="SMART" id="SM00710">
    <property type="entry name" value="PbH1"/>
    <property type="match status" value="6"/>
</dbReference>
<name>A0AAE3A1Y6_9FIRM</name>
<dbReference type="PANTHER" id="PTHR31339">
    <property type="entry name" value="PECTIN LYASE-RELATED"/>
    <property type="match status" value="1"/>
</dbReference>
<dbReference type="GO" id="GO:0004650">
    <property type="term" value="F:polygalacturonase activity"/>
    <property type="evidence" value="ECO:0007669"/>
    <property type="project" value="InterPro"/>
</dbReference>
<dbReference type="SUPFAM" id="SSF51126">
    <property type="entry name" value="Pectin lyase-like"/>
    <property type="match status" value="1"/>
</dbReference>
<keyword evidence="3 4" id="KW-0326">Glycosidase</keyword>
<dbReference type="InterPro" id="IPR000743">
    <property type="entry name" value="Glyco_hydro_28"/>
</dbReference>
<dbReference type="RefSeq" id="WP_227732844.1">
    <property type="nucleotide sequence ID" value="NZ_JAJEPV010000008.1"/>
</dbReference>
<evidence type="ECO:0000256" key="2">
    <source>
        <dbReference type="ARBA" id="ARBA00022801"/>
    </source>
</evidence>
<dbReference type="PANTHER" id="PTHR31339:SF9">
    <property type="entry name" value="PLASMIN AND FIBRONECTIN-BINDING PROTEIN A"/>
    <property type="match status" value="1"/>
</dbReference>
<dbReference type="InterPro" id="IPR051801">
    <property type="entry name" value="GH28_Enzymes"/>
</dbReference>
<accession>A0AAE3A1Y6</accession>
<dbReference type="Pfam" id="PF00295">
    <property type="entry name" value="Glyco_hydro_28"/>
    <property type="match status" value="1"/>
</dbReference>
<dbReference type="GO" id="GO:0005975">
    <property type="term" value="P:carbohydrate metabolic process"/>
    <property type="evidence" value="ECO:0007669"/>
    <property type="project" value="InterPro"/>
</dbReference>